<dbReference type="InterPro" id="IPR038550">
    <property type="entry name" value="GPCR_3_9-Cys_sf"/>
</dbReference>
<organism evidence="14 15">
    <name type="scientific">Engystomops pustulosus</name>
    <name type="common">Tungara frog</name>
    <name type="synonym">Physalaemus pustulosus</name>
    <dbReference type="NCBI Taxonomy" id="76066"/>
    <lineage>
        <taxon>Eukaryota</taxon>
        <taxon>Metazoa</taxon>
        <taxon>Chordata</taxon>
        <taxon>Craniata</taxon>
        <taxon>Vertebrata</taxon>
        <taxon>Euteleostomi</taxon>
        <taxon>Amphibia</taxon>
        <taxon>Batrachia</taxon>
        <taxon>Anura</taxon>
        <taxon>Neobatrachia</taxon>
        <taxon>Hyloidea</taxon>
        <taxon>Leptodactylidae</taxon>
        <taxon>Leiuperinae</taxon>
        <taxon>Engystomops</taxon>
    </lineage>
</organism>
<sequence>MKVFPPYYPEDFQMILSVLGIKLGYEIYDSCSDGLKATQETLKLISNSVIMNSSEYCNNTVLITNTKAVIGEIYSELSIITSRILSLHLIPQISPASSAITLLDSLRFPSLLCTVPNDKYQTEAIVSLIRRYEWNWVGILVTDDDYGRSALSSLDFLFKKYGICTAFSKTIPAFVDHPSVGNTLKEIIGELINSSTNTVIVFVKSPIVRKLFERAIPLNISKTWIASDIWAYSKEVASIPNIKKIGTIIGLNFLSETVPGFAHYLQHLKPSENGSTNGFLTKYKELRFGCTEDYRKYKTCMKSFSDNCLTDESLLLKSPRACHDNVTNVYMENDDFLLQNIEWSTVYSTTLAVTATAQAIRNIVCKHDTCDKDNAFTHKTLLEEIKRGNYSFYDKTFYFEPSGDVLTGYDIICWNTTNNTVQFQVIGQYYIHGQKLTIEENYISWNTENNTVPFSNCSKACDPGTYKKHSDITCCYDCVPCGEGYYAPTSDMSQCLKCKSNQWSSNGSAECKNRTKEYFHWKNPLAITLMIFSGTGFLLVSVIGFLFLKYIDTPAVKAAGSNYTHILNIALLVNLADTALFIGEPIDIICQIRQPLYGISFTVIVSCILIKSLRIILAFESGRRHEKVMAYAFKPLVIILFLTCIQLAICLLWLLLKSPFASSIDTIPQLLIQQCDEGSNLVFGIMLGYIGLLAFICFLLAYKGRKLPQKYNEARFITFSMLVYMFVWIFFIPIYMNNVNSTYLSAIQIIAILASNYGVIGCHLLPVCYIILFKSETNNREWYLQGIHDFFKARRSTFFPSQRISNIHGLEAEAKYKGTSVQIRRRHRSC</sequence>
<evidence type="ECO:0000256" key="12">
    <source>
        <dbReference type="SAM" id="Phobius"/>
    </source>
</evidence>
<keyword evidence="7 12" id="KW-0472">Membrane</keyword>
<evidence type="ECO:0000256" key="1">
    <source>
        <dbReference type="ARBA" id="ARBA00004651"/>
    </source>
</evidence>
<feature type="transmembrane region" description="Helical" evidence="12">
    <location>
        <begin position="681"/>
        <end position="702"/>
    </location>
</feature>
<feature type="transmembrane region" description="Helical" evidence="12">
    <location>
        <begin position="631"/>
        <end position="656"/>
    </location>
</feature>
<feature type="transmembrane region" description="Helical" evidence="12">
    <location>
        <begin position="595"/>
        <end position="619"/>
    </location>
</feature>
<dbReference type="GO" id="GO:0005886">
    <property type="term" value="C:plasma membrane"/>
    <property type="evidence" value="ECO:0007669"/>
    <property type="project" value="UniProtKB-SubCell"/>
</dbReference>
<accession>A0AAV7CC08</accession>
<dbReference type="FunFam" id="3.40.50.2300:FF:000016">
    <property type="entry name" value="Taste 1 receptor member 2"/>
    <property type="match status" value="1"/>
</dbReference>
<comment type="similarity">
    <text evidence="11">Belongs to the G-protein coupled receptor 3 family. TAS1R subfamily.</text>
</comment>
<evidence type="ECO:0000256" key="5">
    <source>
        <dbReference type="ARBA" id="ARBA00022989"/>
    </source>
</evidence>
<evidence type="ECO:0000256" key="4">
    <source>
        <dbReference type="ARBA" id="ARBA00022729"/>
    </source>
</evidence>
<dbReference type="InterPro" id="IPR000337">
    <property type="entry name" value="GPCR_3"/>
</dbReference>
<dbReference type="InterPro" id="IPR000068">
    <property type="entry name" value="GPCR_3_Ca_sens_rcpt-rel"/>
</dbReference>
<dbReference type="AlphaFoldDB" id="A0AAV7CC08"/>
<feature type="transmembrane region" description="Helical" evidence="12">
    <location>
        <begin position="747"/>
        <end position="772"/>
    </location>
</feature>
<dbReference type="Gene3D" id="2.10.50.30">
    <property type="entry name" value="GPCR, family 3, nine cysteines domain"/>
    <property type="match status" value="1"/>
</dbReference>
<evidence type="ECO:0000256" key="3">
    <source>
        <dbReference type="ARBA" id="ARBA00022692"/>
    </source>
</evidence>
<dbReference type="InterPro" id="IPR001828">
    <property type="entry name" value="ANF_lig-bd_rcpt"/>
</dbReference>
<name>A0AAV7CC08_ENGPU</name>
<keyword evidence="9" id="KW-0325">Glycoprotein</keyword>
<dbReference type="Pfam" id="PF01094">
    <property type="entry name" value="ANF_receptor"/>
    <property type="match status" value="1"/>
</dbReference>
<dbReference type="PRINTS" id="PR00592">
    <property type="entry name" value="CASENSINGR"/>
</dbReference>
<keyword evidence="8" id="KW-0675">Receptor</keyword>
<evidence type="ECO:0000313" key="14">
    <source>
        <dbReference type="EMBL" id="KAG8582537.1"/>
    </source>
</evidence>
<comment type="caution">
    <text evidence="14">The sequence shown here is derived from an EMBL/GenBank/DDBJ whole genome shotgun (WGS) entry which is preliminary data.</text>
</comment>
<comment type="subcellular location">
    <subcellularLocation>
        <location evidence="1">Cell membrane</location>
        <topology evidence="1">Multi-pass membrane protein</topology>
    </subcellularLocation>
</comment>
<dbReference type="EMBL" id="WNYA01000003">
    <property type="protein sequence ID" value="KAG8582537.1"/>
    <property type="molecule type" value="Genomic_DNA"/>
</dbReference>
<evidence type="ECO:0000256" key="7">
    <source>
        <dbReference type="ARBA" id="ARBA00023136"/>
    </source>
</evidence>
<dbReference type="Gene3D" id="3.40.50.2300">
    <property type="match status" value="2"/>
</dbReference>
<evidence type="ECO:0000256" key="11">
    <source>
        <dbReference type="ARBA" id="ARBA00038492"/>
    </source>
</evidence>
<gene>
    <name evidence="14" type="ORF">GDO81_008097</name>
</gene>
<feature type="transmembrane region" description="Helical" evidence="12">
    <location>
        <begin position="525"/>
        <end position="551"/>
    </location>
</feature>
<keyword evidence="15" id="KW-1185">Reference proteome</keyword>
<keyword evidence="10" id="KW-0807">Transducer</keyword>
<reference evidence="14" key="1">
    <citation type="thesis" date="2020" institute="ProQuest LLC" country="789 East Eisenhower Parkway, Ann Arbor, MI, USA">
        <title>Comparative Genomics and Chromosome Evolution.</title>
        <authorList>
            <person name="Mudd A.B."/>
        </authorList>
    </citation>
    <scope>NUCLEOTIDE SEQUENCE</scope>
    <source>
        <strain evidence="14">237g6f4</strain>
        <tissue evidence="14">Blood</tissue>
    </source>
</reference>
<dbReference type="InterPro" id="IPR017978">
    <property type="entry name" value="GPCR_3_C"/>
</dbReference>
<dbReference type="SUPFAM" id="SSF53822">
    <property type="entry name" value="Periplasmic binding protein-like I"/>
    <property type="match status" value="1"/>
</dbReference>
<dbReference type="InterPro" id="IPR011500">
    <property type="entry name" value="GPCR_3_9-Cys_dom"/>
</dbReference>
<keyword evidence="6" id="KW-0297">G-protein coupled receptor</keyword>
<evidence type="ECO:0000313" key="15">
    <source>
        <dbReference type="Proteomes" id="UP000824782"/>
    </source>
</evidence>
<dbReference type="PANTHER" id="PTHR24061:SF506">
    <property type="entry name" value="G-PROTEIN COUPLED RECEPTOR FAMILY C GROUP 6 MEMBER A-LIKE PRECURSOR"/>
    <property type="match status" value="1"/>
</dbReference>
<evidence type="ECO:0000256" key="6">
    <source>
        <dbReference type="ARBA" id="ARBA00023040"/>
    </source>
</evidence>
<dbReference type="PROSITE" id="PS50259">
    <property type="entry name" value="G_PROTEIN_RECEP_F3_4"/>
    <property type="match status" value="1"/>
</dbReference>
<proteinExistence type="inferred from homology"/>
<dbReference type="GO" id="GO:0050909">
    <property type="term" value="P:sensory perception of taste"/>
    <property type="evidence" value="ECO:0007669"/>
    <property type="project" value="UniProtKB-ARBA"/>
</dbReference>
<dbReference type="InterPro" id="IPR028082">
    <property type="entry name" value="Peripla_BP_I"/>
</dbReference>
<keyword evidence="5 12" id="KW-1133">Transmembrane helix</keyword>
<protein>
    <recommendedName>
        <fullName evidence="13">G-protein coupled receptors family 3 profile domain-containing protein</fullName>
    </recommendedName>
</protein>
<evidence type="ECO:0000256" key="2">
    <source>
        <dbReference type="ARBA" id="ARBA00022475"/>
    </source>
</evidence>
<dbReference type="Proteomes" id="UP000824782">
    <property type="component" value="Unassembled WGS sequence"/>
</dbReference>
<dbReference type="GO" id="GO:0004930">
    <property type="term" value="F:G protein-coupled receptor activity"/>
    <property type="evidence" value="ECO:0007669"/>
    <property type="project" value="UniProtKB-KW"/>
</dbReference>
<feature type="transmembrane region" description="Helical" evidence="12">
    <location>
        <begin position="714"/>
        <end position="735"/>
    </location>
</feature>
<dbReference type="Pfam" id="PF07562">
    <property type="entry name" value="NCD3G"/>
    <property type="match status" value="1"/>
</dbReference>
<evidence type="ECO:0000256" key="9">
    <source>
        <dbReference type="ARBA" id="ARBA00023180"/>
    </source>
</evidence>
<evidence type="ECO:0000256" key="10">
    <source>
        <dbReference type="ARBA" id="ARBA00023224"/>
    </source>
</evidence>
<evidence type="ECO:0000256" key="8">
    <source>
        <dbReference type="ARBA" id="ARBA00023170"/>
    </source>
</evidence>
<keyword evidence="4" id="KW-0732">Signal</keyword>
<feature type="transmembrane region" description="Helical" evidence="12">
    <location>
        <begin position="563"/>
        <end position="583"/>
    </location>
</feature>
<dbReference type="PANTHER" id="PTHR24061">
    <property type="entry name" value="CALCIUM-SENSING RECEPTOR-RELATED"/>
    <property type="match status" value="1"/>
</dbReference>
<keyword evidence="2" id="KW-1003">Cell membrane</keyword>
<feature type="domain" description="G-protein coupled receptors family 3 profile" evidence="13">
    <location>
        <begin position="525"/>
        <end position="778"/>
    </location>
</feature>
<dbReference type="FunFam" id="2.10.50.30:FF:000004">
    <property type="entry name" value="Taste receptor type 1 member 3-like protein"/>
    <property type="match status" value="1"/>
</dbReference>
<dbReference type="PRINTS" id="PR00248">
    <property type="entry name" value="GPCRMGR"/>
</dbReference>
<dbReference type="SMART" id="SM01411">
    <property type="entry name" value="Ephrin_rec_like"/>
    <property type="match status" value="1"/>
</dbReference>
<evidence type="ECO:0000259" key="13">
    <source>
        <dbReference type="PROSITE" id="PS50259"/>
    </source>
</evidence>
<keyword evidence="3 12" id="KW-0812">Transmembrane</keyword>
<dbReference type="Pfam" id="PF00003">
    <property type="entry name" value="7tm_3"/>
    <property type="match status" value="1"/>
</dbReference>